<reference evidence="1 2" key="2">
    <citation type="journal article" date="2022" name="Mol. Ecol. Resour.">
        <title>The genomes of chicory, endive, great burdock and yacon provide insights into Asteraceae paleo-polyploidization history and plant inulin production.</title>
        <authorList>
            <person name="Fan W."/>
            <person name="Wang S."/>
            <person name="Wang H."/>
            <person name="Wang A."/>
            <person name="Jiang F."/>
            <person name="Liu H."/>
            <person name="Zhao H."/>
            <person name="Xu D."/>
            <person name="Zhang Y."/>
        </authorList>
    </citation>
    <scope>NUCLEOTIDE SEQUENCE [LARGE SCALE GENOMIC DNA]</scope>
    <source>
        <strain evidence="2">cv. Punajuju</strain>
        <tissue evidence="1">Leaves</tissue>
    </source>
</reference>
<evidence type="ECO:0000313" key="2">
    <source>
        <dbReference type="Proteomes" id="UP001055811"/>
    </source>
</evidence>
<sequence>MSSGTSIARPHVINPPNPLPDPQPPAFLMLWVKRKTSFFGPQVQGYFLCGSLYAFVATIHLSPTSPSSLKEPYTYTRPFYQTRWLFRRRRGIRKVESPTLFRKLCRKGCEYEEEQSWLQNTDGPQFPESSTVLMSGFA</sequence>
<comment type="caution">
    <text evidence="1">The sequence shown here is derived from an EMBL/GenBank/DDBJ whole genome shotgun (WGS) entry which is preliminary data.</text>
</comment>
<accession>A0ACB8ZTU7</accession>
<dbReference type="EMBL" id="CM042016">
    <property type="protein sequence ID" value="KAI3700749.1"/>
    <property type="molecule type" value="Genomic_DNA"/>
</dbReference>
<dbReference type="Proteomes" id="UP001055811">
    <property type="component" value="Linkage Group LG08"/>
</dbReference>
<gene>
    <name evidence="1" type="ORF">L2E82_45387</name>
</gene>
<reference evidence="2" key="1">
    <citation type="journal article" date="2022" name="Mol. Ecol. Resour.">
        <title>The genomes of chicory, endive, great burdock and yacon provide insights into Asteraceae palaeo-polyploidization history and plant inulin production.</title>
        <authorList>
            <person name="Fan W."/>
            <person name="Wang S."/>
            <person name="Wang H."/>
            <person name="Wang A."/>
            <person name="Jiang F."/>
            <person name="Liu H."/>
            <person name="Zhao H."/>
            <person name="Xu D."/>
            <person name="Zhang Y."/>
        </authorList>
    </citation>
    <scope>NUCLEOTIDE SEQUENCE [LARGE SCALE GENOMIC DNA]</scope>
    <source>
        <strain evidence="2">cv. Punajuju</strain>
    </source>
</reference>
<evidence type="ECO:0000313" key="1">
    <source>
        <dbReference type="EMBL" id="KAI3700749.1"/>
    </source>
</evidence>
<proteinExistence type="predicted"/>
<keyword evidence="2" id="KW-1185">Reference proteome</keyword>
<name>A0ACB8ZTU7_CICIN</name>
<organism evidence="1 2">
    <name type="scientific">Cichorium intybus</name>
    <name type="common">Chicory</name>
    <dbReference type="NCBI Taxonomy" id="13427"/>
    <lineage>
        <taxon>Eukaryota</taxon>
        <taxon>Viridiplantae</taxon>
        <taxon>Streptophyta</taxon>
        <taxon>Embryophyta</taxon>
        <taxon>Tracheophyta</taxon>
        <taxon>Spermatophyta</taxon>
        <taxon>Magnoliopsida</taxon>
        <taxon>eudicotyledons</taxon>
        <taxon>Gunneridae</taxon>
        <taxon>Pentapetalae</taxon>
        <taxon>asterids</taxon>
        <taxon>campanulids</taxon>
        <taxon>Asterales</taxon>
        <taxon>Asteraceae</taxon>
        <taxon>Cichorioideae</taxon>
        <taxon>Cichorieae</taxon>
        <taxon>Cichoriinae</taxon>
        <taxon>Cichorium</taxon>
    </lineage>
</organism>
<protein>
    <submittedName>
        <fullName evidence="1">Uncharacterized protein</fullName>
    </submittedName>
</protein>